<keyword evidence="8" id="KW-1185">Reference proteome</keyword>
<dbReference type="Pfam" id="PF06271">
    <property type="entry name" value="RDD"/>
    <property type="match status" value="1"/>
</dbReference>
<proteinExistence type="predicted"/>
<dbReference type="AlphaFoldDB" id="A0A940PEK4"/>
<sequence>MKSEVSLKARMKEIVVDYFFIVGYLLLLGLISVLSYSLIFKGMPTFTKLESQLVATFCSVVPLVFIFSYLDYQKPSGSYGKRVSGLKVAYGTYFFRYSLLRNCLKFLPWQLAHIGVIEGVYTGFTSIASMILPSVSLLLLVLMLGMVIFRDDRRHLGDMLAKTVVVNQ</sequence>
<name>A0A940PEK4_9ENTE</name>
<dbReference type="GO" id="GO:0016020">
    <property type="term" value="C:membrane"/>
    <property type="evidence" value="ECO:0007669"/>
    <property type="project" value="UniProtKB-SubCell"/>
</dbReference>
<gene>
    <name evidence="7" type="ORF">I6N95_20415</name>
</gene>
<evidence type="ECO:0000256" key="1">
    <source>
        <dbReference type="ARBA" id="ARBA00004141"/>
    </source>
</evidence>
<reference evidence="7" key="1">
    <citation type="submission" date="2020-12" db="EMBL/GenBank/DDBJ databases">
        <title>Vagococcus allomyrinae sp. nov. and Enterococcus lavae sp. nov., isolated from the larvae of Allomyrina dichotoma.</title>
        <authorList>
            <person name="Lee S.D."/>
        </authorList>
    </citation>
    <scope>NUCLEOTIDE SEQUENCE</scope>
    <source>
        <strain evidence="7">BWB3-3</strain>
    </source>
</reference>
<protein>
    <submittedName>
        <fullName evidence="7">RDD family protein</fullName>
    </submittedName>
</protein>
<keyword evidence="3 5" id="KW-1133">Transmembrane helix</keyword>
<feature type="transmembrane region" description="Helical" evidence="5">
    <location>
        <begin position="130"/>
        <end position="149"/>
    </location>
</feature>
<dbReference type="InterPro" id="IPR010432">
    <property type="entry name" value="RDD"/>
</dbReference>
<evidence type="ECO:0000256" key="2">
    <source>
        <dbReference type="ARBA" id="ARBA00022692"/>
    </source>
</evidence>
<evidence type="ECO:0000256" key="5">
    <source>
        <dbReference type="SAM" id="Phobius"/>
    </source>
</evidence>
<feature type="transmembrane region" description="Helical" evidence="5">
    <location>
        <begin position="52"/>
        <end position="72"/>
    </location>
</feature>
<dbReference type="RefSeq" id="WP_209531203.1">
    <property type="nucleotide sequence ID" value="NZ_JAEEGA010000016.1"/>
</dbReference>
<keyword evidence="2 5" id="KW-0812">Transmembrane</keyword>
<feature type="domain" description="RDD" evidence="6">
    <location>
        <begin position="15"/>
        <end position="162"/>
    </location>
</feature>
<comment type="subcellular location">
    <subcellularLocation>
        <location evidence="1">Membrane</location>
        <topology evidence="1">Multi-pass membrane protein</topology>
    </subcellularLocation>
</comment>
<dbReference type="Proteomes" id="UP000674938">
    <property type="component" value="Unassembled WGS sequence"/>
</dbReference>
<evidence type="ECO:0000256" key="4">
    <source>
        <dbReference type="ARBA" id="ARBA00023136"/>
    </source>
</evidence>
<accession>A0A940PEK4</accession>
<organism evidence="7 8">
    <name type="scientific">Vagococcus allomyrinae</name>
    <dbReference type="NCBI Taxonomy" id="2794353"/>
    <lineage>
        <taxon>Bacteria</taxon>
        <taxon>Bacillati</taxon>
        <taxon>Bacillota</taxon>
        <taxon>Bacilli</taxon>
        <taxon>Lactobacillales</taxon>
        <taxon>Enterococcaceae</taxon>
        <taxon>Vagococcus</taxon>
    </lineage>
</organism>
<keyword evidence="4 5" id="KW-0472">Membrane</keyword>
<comment type="caution">
    <text evidence="7">The sequence shown here is derived from an EMBL/GenBank/DDBJ whole genome shotgun (WGS) entry which is preliminary data.</text>
</comment>
<evidence type="ECO:0000313" key="7">
    <source>
        <dbReference type="EMBL" id="MBP1043390.1"/>
    </source>
</evidence>
<evidence type="ECO:0000259" key="6">
    <source>
        <dbReference type="Pfam" id="PF06271"/>
    </source>
</evidence>
<evidence type="ECO:0000256" key="3">
    <source>
        <dbReference type="ARBA" id="ARBA00022989"/>
    </source>
</evidence>
<evidence type="ECO:0000313" key="8">
    <source>
        <dbReference type="Proteomes" id="UP000674938"/>
    </source>
</evidence>
<dbReference type="EMBL" id="JAEEGA010000016">
    <property type="protein sequence ID" value="MBP1043390.1"/>
    <property type="molecule type" value="Genomic_DNA"/>
</dbReference>
<feature type="transmembrane region" description="Helical" evidence="5">
    <location>
        <begin position="21"/>
        <end position="40"/>
    </location>
</feature>